<reference evidence="2" key="1">
    <citation type="journal article" date="2019" name="Int. J. Syst. Evol. Microbiol.">
        <title>The Global Catalogue of Microorganisms (GCM) 10K type strain sequencing project: providing services to taxonomists for standard genome sequencing and annotation.</title>
        <authorList>
            <consortium name="The Broad Institute Genomics Platform"/>
            <consortium name="The Broad Institute Genome Sequencing Center for Infectious Disease"/>
            <person name="Wu L."/>
            <person name="Ma J."/>
        </authorList>
    </citation>
    <scope>NUCLEOTIDE SEQUENCE [LARGE SCALE GENOMIC DNA]</scope>
    <source>
        <strain evidence="2">CGMCC 4.7246</strain>
    </source>
</reference>
<gene>
    <name evidence="1" type="ORF">ACFP3R_24485</name>
</gene>
<evidence type="ECO:0000313" key="1">
    <source>
        <dbReference type="EMBL" id="MFC6092442.1"/>
    </source>
</evidence>
<proteinExistence type="predicted"/>
<accession>A0ABW1PCB7</accession>
<name>A0ABW1PCB7_9PSEU</name>
<dbReference type="Pfam" id="PF14430">
    <property type="entry name" value="Imm1"/>
    <property type="match status" value="1"/>
</dbReference>
<dbReference type="InterPro" id="IPR025680">
    <property type="entry name" value="DddI"/>
</dbReference>
<comment type="caution">
    <text evidence="1">The sequence shown here is derived from an EMBL/GenBank/DDBJ whole genome shotgun (WGS) entry which is preliminary data.</text>
</comment>
<protein>
    <submittedName>
        <fullName evidence="1">Imm1 family immunity protein</fullName>
    </submittedName>
</protein>
<keyword evidence="2" id="KW-1185">Reference proteome</keyword>
<evidence type="ECO:0000313" key="2">
    <source>
        <dbReference type="Proteomes" id="UP001596220"/>
    </source>
</evidence>
<dbReference type="EMBL" id="JBHSQO010000029">
    <property type="protein sequence ID" value="MFC6092442.1"/>
    <property type="molecule type" value="Genomic_DNA"/>
</dbReference>
<dbReference type="RefSeq" id="WP_380638733.1">
    <property type="nucleotide sequence ID" value="NZ_JBHSQO010000029.1"/>
</dbReference>
<sequence length="146" mass="15361">MTVQVRWTDLEPGTIRHAEVHEVVLTARSDVEELVARLARPDTSEALLVHSARPLKTSSLTGGSAPDHRVVVAVGSSGFGYVEYLGPGGVDQLVGDPGSPEWHTTTGGHFPAGAGVDLATLVEVVEEFRVTAARPASVGWRDALGD</sequence>
<organism evidence="1 2">
    <name type="scientific">Saccharothrix lopnurensis</name>
    <dbReference type="NCBI Taxonomy" id="1670621"/>
    <lineage>
        <taxon>Bacteria</taxon>
        <taxon>Bacillati</taxon>
        <taxon>Actinomycetota</taxon>
        <taxon>Actinomycetes</taxon>
        <taxon>Pseudonocardiales</taxon>
        <taxon>Pseudonocardiaceae</taxon>
        <taxon>Saccharothrix</taxon>
    </lineage>
</organism>
<dbReference type="Proteomes" id="UP001596220">
    <property type="component" value="Unassembled WGS sequence"/>
</dbReference>